<keyword evidence="3" id="KW-0449">Lipoprotein</keyword>
<dbReference type="InterPro" id="IPR022271">
    <property type="entry name" value="Lipocalin_ApoD"/>
</dbReference>
<organism evidence="5 6">
    <name type="scientific">Campylobacter ureolyticus</name>
    <dbReference type="NCBI Taxonomy" id="827"/>
    <lineage>
        <taxon>Bacteria</taxon>
        <taxon>Pseudomonadati</taxon>
        <taxon>Campylobacterota</taxon>
        <taxon>Epsilonproteobacteria</taxon>
        <taxon>Campylobacterales</taxon>
        <taxon>Campylobacteraceae</taxon>
        <taxon>Campylobacter</taxon>
    </lineage>
</organism>
<accession>A0A2I1NB66</accession>
<dbReference type="AlphaFoldDB" id="A0A2I1NB66"/>
<name>A0A2I1NB66_9BACT</name>
<evidence type="ECO:0000256" key="3">
    <source>
        <dbReference type="PIRSR" id="PIRSR036893-52"/>
    </source>
</evidence>
<evidence type="ECO:0000259" key="4">
    <source>
        <dbReference type="Pfam" id="PF08212"/>
    </source>
</evidence>
<evidence type="ECO:0000256" key="1">
    <source>
        <dbReference type="ARBA" id="ARBA00006889"/>
    </source>
</evidence>
<evidence type="ECO:0000256" key="2">
    <source>
        <dbReference type="PIRNR" id="PIRNR036893"/>
    </source>
</evidence>
<dbReference type="InterPro" id="IPR000566">
    <property type="entry name" value="Lipocln_cytosolic_FA-bd_dom"/>
</dbReference>
<comment type="caution">
    <text evidence="5">The sequence shown here is derived from an EMBL/GenBank/DDBJ whole genome shotgun (WGS) entry which is preliminary data.</text>
</comment>
<dbReference type="Gene3D" id="2.40.128.20">
    <property type="match status" value="1"/>
</dbReference>
<sequence length="179" mass="20703">MEMKSIFTFLKNRGLLVCFTALILLSGCNNTNLTTPKRVIKGDFDIYKFSGTWYEIASMNDANLTNSTINFSVYNNEIKVIKSSTTKDNKVVKDEYKARFGLDDNKSMIEISKFGLVYEPLYIVKIDAYKYALIYGKDHKKLYILSRTKQIPALIETIYLENAKKDGYNVEDIKWINQK</sequence>
<dbReference type="PRINTS" id="PR01171">
    <property type="entry name" value="BCTLIPOCALIN"/>
</dbReference>
<dbReference type="PROSITE" id="PS00213">
    <property type="entry name" value="LIPOCALIN"/>
    <property type="match status" value="1"/>
</dbReference>
<dbReference type="PIRSF" id="PIRSF036893">
    <property type="entry name" value="Lipocalin_ApoD"/>
    <property type="match status" value="1"/>
</dbReference>
<dbReference type="Proteomes" id="UP000234639">
    <property type="component" value="Unassembled WGS sequence"/>
</dbReference>
<dbReference type="InterPro" id="IPR012674">
    <property type="entry name" value="Calycin"/>
</dbReference>
<gene>
    <name evidence="5" type="ORF">CYJ41_01670</name>
</gene>
<dbReference type="SUPFAM" id="SSF50814">
    <property type="entry name" value="Lipocalins"/>
    <property type="match status" value="1"/>
</dbReference>
<feature type="lipid moiety-binding region" description="S-diacylglycerol cysteine" evidence="3">
    <location>
        <position position="28"/>
    </location>
</feature>
<dbReference type="PROSITE" id="PS51257">
    <property type="entry name" value="PROKAR_LIPOPROTEIN"/>
    <property type="match status" value="1"/>
</dbReference>
<dbReference type="EMBL" id="PKHU01000002">
    <property type="protein sequence ID" value="PKZ29623.1"/>
    <property type="molecule type" value="Genomic_DNA"/>
</dbReference>
<feature type="domain" description="Lipocalin/cytosolic fatty-acid binding" evidence="4">
    <location>
        <begin position="45"/>
        <end position="178"/>
    </location>
</feature>
<evidence type="ECO:0000313" key="5">
    <source>
        <dbReference type="EMBL" id="PKZ29623.1"/>
    </source>
</evidence>
<feature type="lipid moiety-binding region" description="N-palmitoyl cysteine" evidence="3">
    <location>
        <position position="28"/>
    </location>
</feature>
<dbReference type="Pfam" id="PF08212">
    <property type="entry name" value="Lipocalin_2"/>
    <property type="match status" value="1"/>
</dbReference>
<reference evidence="5 6" key="1">
    <citation type="submission" date="2017-12" db="EMBL/GenBank/DDBJ databases">
        <title>Phylogenetic diversity of female urinary microbiome.</title>
        <authorList>
            <person name="Thomas-White K."/>
            <person name="Wolfe A.J."/>
        </authorList>
    </citation>
    <scope>NUCLEOTIDE SEQUENCE [LARGE SCALE GENOMIC DNA]</scope>
    <source>
        <strain evidence="5 6">UMB0112</strain>
    </source>
</reference>
<proteinExistence type="inferred from homology"/>
<keyword evidence="3" id="KW-0564">Palmitate</keyword>
<protein>
    <recommendedName>
        <fullName evidence="4">Lipocalin/cytosolic fatty-acid binding domain-containing protein</fullName>
    </recommendedName>
</protein>
<dbReference type="InterPro" id="IPR002446">
    <property type="entry name" value="Lipocalin_bac"/>
</dbReference>
<evidence type="ECO:0000313" key="6">
    <source>
        <dbReference type="Proteomes" id="UP000234639"/>
    </source>
</evidence>
<comment type="similarity">
    <text evidence="1 2">Belongs to the calycin superfamily. Lipocalin family.</text>
</comment>
<dbReference type="InterPro" id="IPR022272">
    <property type="entry name" value="Lipocalin_CS"/>
</dbReference>